<gene>
    <name evidence="4" type="ORF">AWW70_13205</name>
    <name evidence="2" type="ORF">B7492_05855</name>
    <name evidence="7" type="ORF">BACWE_25730</name>
    <name evidence="6" type="ORF">BW900_23810</name>
    <name evidence="5" type="ORF">BWGOE8_10470</name>
    <name evidence="9" type="ORF">DET55_12516</name>
    <name evidence="10" type="ORF">FC701_35180</name>
    <name evidence="8" type="ORF">I6G81_05920</name>
    <name evidence="3" type="ORF">III_04312</name>
</gene>
<dbReference type="AlphaFoldDB" id="A0A084ITW3"/>
<reference evidence="5 13" key="4">
    <citation type="submission" date="2016-05" db="EMBL/GenBank/DDBJ databases">
        <title>Bacillus thuringiensis and Bacillus weihenstephanensis as novel biocontrol agents of wilt causing Verticillium species.</title>
        <authorList>
            <person name="Hollensteiner J."/>
            <person name="Wemheuer F."/>
            <person name="Harting R."/>
            <person name="Kolarzyk A."/>
            <person name="Diaz-Valerio S."/>
            <person name="Poehlein A."/>
            <person name="Brzuszkiewicz E."/>
            <person name="Nesemann K."/>
            <person name="Braus-Stromeyer S."/>
            <person name="Braus G."/>
            <person name="Daniel R."/>
            <person name="Liesegang H."/>
        </authorList>
    </citation>
    <scope>NUCLEOTIDE SEQUENCE [LARGE SCALE GENOMIC DNA]</scope>
    <source>
        <strain evidence="5 13">GOE8</strain>
    </source>
</reference>
<evidence type="ECO:0000313" key="19">
    <source>
        <dbReference type="Proteomes" id="UP000596196"/>
    </source>
</evidence>
<dbReference type="EMBL" id="LXLT01000018">
    <property type="protein sequence ID" value="OFD82462.1"/>
    <property type="molecule type" value="Genomic_DNA"/>
</dbReference>
<dbReference type="Proteomes" id="UP000256530">
    <property type="component" value="Unassembled WGS sequence"/>
</dbReference>
<evidence type="ECO:0000313" key="2">
    <source>
        <dbReference type="EMBL" id="ARJ20780.1"/>
    </source>
</evidence>
<dbReference type="Proteomes" id="UP000190696">
    <property type="component" value="Unassembled WGS sequence"/>
</dbReference>
<dbReference type="EMBL" id="MKZQ01000029">
    <property type="protein sequence ID" value="PJN70521.1"/>
    <property type="molecule type" value="Genomic_DNA"/>
</dbReference>
<dbReference type="Proteomes" id="UP000192932">
    <property type="component" value="Chromosome"/>
</dbReference>
<protein>
    <submittedName>
        <fullName evidence="9">Uncharacterized protein</fullName>
    </submittedName>
</protein>
<dbReference type="KEGG" id="bmyo:BG05_4840"/>
<reference evidence="6 14" key="6">
    <citation type="submission" date="2017-01" db="EMBL/GenBank/DDBJ databases">
        <title>Bacillus cereus isolates.</title>
        <authorList>
            <person name="Beno S.M."/>
        </authorList>
    </citation>
    <scope>NUCLEOTIDE SEQUENCE [LARGE SCALE GENOMIC DNA]</scope>
    <source>
        <strain evidence="6 14">FSL W7-1108</strain>
    </source>
</reference>
<dbReference type="EMBL" id="CP020743">
    <property type="protein sequence ID" value="ARJ20780.1"/>
    <property type="molecule type" value="Genomic_DNA"/>
</dbReference>
<reference evidence="7 16" key="5">
    <citation type="submission" date="2016-10" db="EMBL/GenBank/DDBJ databases">
        <title>Genome Sequence of Bacillus weihenstephanensis GM6LP.</title>
        <authorList>
            <person name="Poehlein A."/>
            <person name="Wemheuer F."/>
            <person name="Hollensteiner J."/>
            <person name="Wemheuer B."/>
        </authorList>
    </citation>
    <scope>NUCLEOTIDE SEQUENCE [LARGE SCALE GENOMIC DNA]</scope>
    <source>
        <strain evidence="7 16">GM6LP</strain>
    </source>
</reference>
<dbReference type="Proteomes" id="UP000006976">
    <property type="component" value="Unassembled WGS sequence"/>
</dbReference>
<dbReference type="EMBL" id="QTTY01000025">
    <property type="protein sequence ID" value="REF25169.1"/>
    <property type="molecule type" value="Genomic_DNA"/>
</dbReference>
<dbReference type="Proteomes" id="UP000065797">
    <property type="component" value="Unassembled WGS sequence"/>
</dbReference>
<dbReference type="EMBL" id="MUAI01000029">
    <property type="protein sequence ID" value="OOR04043.1"/>
    <property type="molecule type" value="Genomic_DNA"/>
</dbReference>
<dbReference type="PATRIC" id="fig|86662.25.peg.1021"/>
<evidence type="ECO:0000313" key="16">
    <source>
        <dbReference type="Proteomes" id="UP000236165"/>
    </source>
</evidence>
<accession>A0A084ITW3</accession>
<evidence type="ECO:0000313" key="13">
    <source>
        <dbReference type="Proteomes" id="UP000175706"/>
    </source>
</evidence>
<proteinExistence type="predicted"/>
<accession>J8IF42</accession>
<reference evidence="8 19" key="10">
    <citation type="submission" date="2020-12" db="EMBL/GenBank/DDBJ databases">
        <title>FDA dAtabase for Regulatory Grade micrObial Sequences (FDA-ARGOS): Supporting development and validation of Infectious Disease Dx tests.</title>
        <authorList>
            <person name="Nelson B."/>
            <person name="Plummer A."/>
            <person name="Tallon L."/>
            <person name="Sadzewicz L."/>
            <person name="Zhao X."/>
            <person name="Boylan J."/>
            <person name="Ott S."/>
            <person name="Bowen H."/>
            <person name="Vavikolanu K."/>
            <person name="Mehta A."/>
            <person name="Aluvathingal J."/>
            <person name="Nadendla S."/>
            <person name="Myers T."/>
            <person name="Yan Y."/>
            <person name="Sichtig H."/>
        </authorList>
    </citation>
    <scope>NUCLEOTIDE SEQUENCE [LARGE SCALE GENOMIC DNA]</scope>
    <source>
        <strain evidence="8 19">FDAARGOS_924</strain>
    </source>
</reference>
<dbReference type="Proteomes" id="UP000596196">
    <property type="component" value="Chromosome"/>
</dbReference>
<dbReference type="RefSeq" id="WP_000172693.1">
    <property type="nucleotide sequence ID" value="NZ_CAKJWQ010000001.1"/>
</dbReference>
<evidence type="ECO:0000313" key="10">
    <source>
        <dbReference type="EMBL" id="TKI76649.1"/>
    </source>
</evidence>
<dbReference type="Proteomes" id="UP000175706">
    <property type="component" value="Unassembled WGS sequence"/>
</dbReference>
<accession>A0A0B5S7I4</accession>
<evidence type="ECO:0000313" key="8">
    <source>
        <dbReference type="EMBL" id="QQA17001.1"/>
    </source>
</evidence>
<keyword evidence="19" id="KW-1185">Reference proteome</keyword>
<dbReference type="Proteomes" id="UP000236165">
    <property type="component" value="Unassembled WGS sequence"/>
</dbReference>
<evidence type="ECO:0000313" key="18">
    <source>
        <dbReference type="Proteomes" id="UP000305524"/>
    </source>
</evidence>
<evidence type="ECO:0000313" key="9">
    <source>
        <dbReference type="EMBL" id="REF25169.1"/>
    </source>
</evidence>
<evidence type="ECO:0000313" key="5">
    <source>
        <dbReference type="EMBL" id="OFD82462.1"/>
    </source>
</evidence>
<keyword evidence="1" id="KW-0472">Membrane</keyword>
<dbReference type="PATRIC" id="fig|1405.16.peg.3179"/>
<reference evidence="9 17" key="8">
    <citation type="submission" date="2018-08" db="EMBL/GenBank/DDBJ databases">
        <title>Freshwater and sediment microbial communities from various areas in North America, analyzing microbe dynamics in response to fracking.</title>
        <authorList>
            <person name="Lamendella R."/>
        </authorList>
    </citation>
    <scope>NUCLEOTIDE SEQUENCE [LARGE SCALE GENOMIC DNA]</scope>
    <source>
        <strain evidence="9 17">DB-1</strain>
    </source>
</reference>
<evidence type="ECO:0000313" key="14">
    <source>
        <dbReference type="Proteomes" id="UP000190696"/>
    </source>
</evidence>
<keyword evidence="1" id="KW-0812">Transmembrane</keyword>
<evidence type="ECO:0000313" key="3">
    <source>
        <dbReference type="EMBL" id="EJR36121.1"/>
    </source>
</evidence>
<dbReference type="EMBL" id="LRPH01000047">
    <property type="protein sequence ID" value="KWU63515.1"/>
    <property type="molecule type" value="Genomic_DNA"/>
</dbReference>
<feature type="transmembrane region" description="Helical" evidence="1">
    <location>
        <begin position="39"/>
        <end position="61"/>
    </location>
</feature>
<reference evidence="3 11" key="1">
    <citation type="submission" date="2012-04" db="EMBL/GenBank/DDBJ databases">
        <title>The Genome Sequence of Bacillus cereus VD078.</title>
        <authorList>
            <consortium name="The Broad Institute Genome Sequencing Platform"/>
            <consortium name="The Broad Institute Genome Sequencing Center for Infectious Disease"/>
            <person name="Feldgarden M."/>
            <person name="Van der Auwera G.A."/>
            <person name="Mahillon J."/>
            <person name="Duprez V."/>
            <person name="Timmery S."/>
            <person name="Mattelet C."/>
            <person name="Dierick K."/>
            <person name="Sun M."/>
            <person name="Yu Z."/>
            <person name="Zhu L."/>
            <person name="Hu X."/>
            <person name="Shank E.B."/>
            <person name="Swiecicka I."/>
            <person name="Hansen B.M."/>
            <person name="Andrup L."/>
            <person name="Young S.K."/>
            <person name="Zeng Q."/>
            <person name="Gargeya S."/>
            <person name="Fitzgerald M."/>
            <person name="Haas B."/>
            <person name="Abouelleil A."/>
            <person name="Alvarado L."/>
            <person name="Arachchi H.M."/>
            <person name="Berlin A."/>
            <person name="Chapman S.B."/>
            <person name="Goldberg J."/>
            <person name="Griggs A."/>
            <person name="Gujja S."/>
            <person name="Hansen M."/>
            <person name="Howarth C."/>
            <person name="Imamovic A."/>
            <person name="Larimer J."/>
            <person name="McCowen C."/>
            <person name="Montmayeur A."/>
            <person name="Murphy C."/>
            <person name="Neiman D."/>
            <person name="Pearson M."/>
            <person name="Priest M."/>
            <person name="Roberts A."/>
            <person name="Saif S."/>
            <person name="Shea T."/>
            <person name="Sisk P."/>
            <person name="Sykes S."/>
            <person name="Wortman J."/>
            <person name="Nusbaum C."/>
            <person name="Birren B."/>
        </authorList>
    </citation>
    <scope>NUCLEOTIDE SEQUENCE [LARGE SCALE GENOMIC DNA]</scope>
    <source>
        <strain evidence="3 11">VD078</strain>
    </source>
</reference>
<evidence type="ECO:0000313" key="11">
    <source>
        <dbReference type="Proteomes" id="UP000006976"/>
    </source>
</evidence>
<evidence type="ECO:0000313" key="7">
    <source>
        <dbReference type="EMBL" id="PJN70521.1"/>
    </source>
</evidence>
<reference evidence="12" key="3">
    <citation type="submission" date="2016-01" db="EMBL/GenBank/DDBJ databases">
        <authorList>
            <person name="McClelland M."/>
            <person name="Jain A."/>
            <person name="Saraogi P."/>
            <person name="Mendelson R."/>
            <person name="Westerman R."/>
            <person name="SanMiguel P."/>
            <person name="Csonka L."/>
        </authorList>
    </citation>
    <scope>NUCLEOTIDE SEQUENCE [LARGE SCALE GENOMIC DNA]</scope>
    <source>
        <strain evidence="12">PE8-15</strain>
    </source>
</reference>
<dbReference type="EMBL" id="CP065877">
    <property type="protein sequence ID" value="QQA17001.1"/>
    <property type="molecule type" value="Genomic_DNA"/>
</dbReference>
<dbReference type="GeneID" id="92883377"/>
<evidence type="ECO:0000313" key="15">
    <source>
        <dbReference type="Proteomes" id="UP000192932"/>
    </source>
</evidence>
<feature type="transmembrane region" description="Helical" evidence="1">
    <location>
        <begin position="6"/>
        <end position="27"/>
    </location>
</feature>
<reference evidence="10 18" key="9">
    <citation type="journal article" date="2019" name="Environ. Microbiol.">
        <title>An active ?-lactamase is a part of an orchestrated cell wall stress resistance network of Bacillus subtilis and related rhizosphere species.</title>
        <authorList>
            <person name="Bucher T."/>
            <person name="Keren-Paz A."/>
            <person name="Hausser J."/>
            <person name="Olender T."/>
            <person name="Cytryn E."/>
            <person name="Kolodkin-Gal I."/>
        </authorList>
    </citation>
    <scope>NUCLEOTIDE SEQUENCE [LARGE SCALE GENOMIC DNA]</scope>
    <source>
        <strain evidence="10 18">I186</strain>
    </source>
</reference>
<evidence type="ECO:0000256" key="1">
    <source>
        <dbReference type="SAM" id="Phobius"/>
    </source>
</evidence>
<dbReference type="OMA" id="YMINTMT"/>
<dbReference type="Proteomes" id="UP000305524">
    <property type="component" value="Unassembled WGS sequence"/>
</dbReference>
<evidence type="ECO:0000313" key="12">
    <source>
        <dbReference type="Proteomes" id="UP000065797"/>
    </source>
</evidence>
<sequence>MTLITVVFVAFALLVIFYTNFMTHTLCERKQISASRQPGVFRVINVCITILLISSYVEIIFHGK</sequence>
<evidence type="ECO:0000313" key="6">
    <source>
        <dbReference type="EMBL" id="OOR04043.1"/>
    </source>
</evidence>
<evidence type="ECO:0000313" key="17">
    <source>
        <dbReference type="Proteomes" id="UP000256530"/>
    </source>
</evidence>
<name>A0A084ITW3_BACMY</name>
<dbReference type="EMBL" id="AHEV01000024">
    <property type="protein sequence ID" value="EJR36121.1"/>
    <property type="molecule type" value="Genomic_DNA"/>
</dbReference>
<keyword evidence="1" id="KW-1133">Transmembrane helix</keyword>
<evidence type="ECO:0000313" key="4">
    <source>
        <dbReference type="EMBL" id="KWU63515.1"/>
    </source>
</evidence>
<organism evidence="9 17">
    <name type="scientific">Bacillus mycoides</name>
    <dbReference type="NCBI Taxonomy" id="1405"/>
    <lineage>
        <taxon>Bacteria</taxon>
        <taxon>Bacillati</taxon>
        <taxon>Bacillota</taxon>
        <taxon>Bacilli</taxon>
        <taxon>Bacillales</taxon>
        <taxon>Bacillaceae</taxon>
        <taxon>Bacillus</taxon>
        <taxon>Bacillus cereus group</taxon>
    </lineage>
</organism>
<dbReference type="EMBL" id="SZOD01001442">
    <property type="protein sequence ID" value="TKI76649.1"/>
    <property type="molecule type" value="Genomic_DNA"/>
</dbReference>
<reference evidence="4" key="2">
    <citation type="submission" date="2016-01" db="EMBL/GenBank/DDBJ databases">
        <authorList>
            <person name="Van Zyl L.J."/>
            <person name="Matobola R."/>
            <person name="Klein T."/>
            <person name="Biteghe F.A."/>
            <person name="Kirby B."/>
            <person name="Trindade M.I."/>
        </authorList>
    </citation>
    <scope>NUCLEOTIDE SEQUENCE</scope>
    <source>
        <strain evidence="4">PE8-15</strain>
    </source>
</reference>
<reference evidence="2 15" key="7">
    <citation type="submission" date="2017-04" db="EMBL/GenBank/DDBJ databases">
        <title>The Characteristic of a Fine Plant Growth-Promoting Rhizobacteria Bacillus mycoides Gnyt1 and its Whole Genome Sequencing Analysis.</title>
        <authorList>
            <person name="Li J.H."/>
            <person name="Yao T."/>
        </authorList>
    </citation>
    <scope>NUCLEOTIDE SEQUENCE [LARGE SCALE GENOMIC DNA]</scope>
    <source>
        <strain evidence="2 15">Gnyt1</strain>
    </source>
</reference>